<feature type="compositionally biased region" description="Acidic residues" evidence="1">
    <location>
        <begin position="499"/>
        <end position="511"/>
    </location>
</feature>
<accession>A0AAI8VDX9</accession>
<feature type="region of interest" description="Disordered" evidence="1">
    <location>
        <begin position="488"/>
        <end position="546"/>
    </location>
</feature>
<feature type="compositionally biased region" description="Basic and acidic residues" evidence="1">
    <location>
        <begin position="525"/>
        <end position="546"/>
    </location>
</feature>
<reference evidence="3" key="1">
    <citation type="submission" date="2023-10" db="EMBL/GenBank/DDBJ databases">
        <authorList>
            <person name="Hackl T."/>
        </authorList>
    </citation>
    <scope>NUCLEOTIDE SEQUENCE</scope>
</reference>
<dbReference type="Proteomes" id="UP001295740">
    <property type="component" value="Unassembled WGS sequence"/>
</dbReference>
<evidence type="ECO:0000256" key="1">
    <source>
        <dbReference type="SAM" id="MobiDB-lite"/>
    </source>
</evidence>
<evidence type="ECO:0000313" key="4">
    <source>
        <dbReference type="Proteomes" id="UP001295740"/>
    </source>
</evidence>
<feature type="domain" description="C2H2-type" evidence="2">
    <location>
        <begin position="422"/>
        <end position="449"/>
    </location>
</feature>
<sequence>MVQEVHYFRMMNGVKVPQVAYADSRGYQMQPPRELLPAPVLYSTEEVGYEMPSAGTMDPFTPSDTGTTPTQDNWGPPNYLAPWPQTPATPTPSRLYGSYMPGNSDQNLFSSSPLVAPITPAGMGMGNEDVFTSSPVVGPGSTASMRSGGQDVLQVQTPQQPRQVSKAEQSRVVLEADPKNPNWTYAVEAFPVTDDDPNDPAGPVRTHTENVQQALTKKMIPYRFTVEAPLDGSGGLCRRYTLPSKHRGNDRMRLDFMQVFNTNRPHNNALVHYGYEMIVVYDGGVTAIAAQSFASNPIIGNDHGMNGRNDGNDAEYAMSVVHTLQRSLGGATAMPPSPALSDPFGSSPVGPPSSIPKRLFTEGNGRRRLRSKPIAKPVREETKNADGNWICTVPNCTEGKGPKVWDQKGKWDKHMDKHERPYKCATQGCEALPGFTYSGGLLRHEREVHGKHGGPKNPMSCPHVGCKRHFPDNGFSRLENLNEHIRRVHPGRPGSVAALDDDDDEEPEVENADLGASPRGKKRKADNENLRDEVKRLQTENGDLRSKIGGMMRQMQQLQQRDSFSAPAQACYPRDFFKI</sequence>
<dbReference type="InterPro" id="IPR013087">
    <property type="entry name" value="Znf_C2H2_type"/>
</dbReference>
<dbReference type="SMART" id="SM00355">
    <property type="entry name" value="ZnF_C2H2"/>
    <property type="match status" value="3"/>
</dbReference>
<dbReference type="PANTHER" id="PTHR46179:SF24">
    <property type="entry name" value="C2H2-TYPE DOMAIN-CONTAINING PROTEIN"/>
    <property type="match status" value="1"/>
</dbReference>
<proteinExistence type="predicted"/>
<dbReference type="AlphaFoldDB" id="A0AAI8VDX9"/>
<keyword evidence="4" id="KW-1185">Reference proteome</keyword>
<evidence type="ECO:0000259" key="2">
    <source>
        <dbReference type="SMART" id="SM00355"/>
    </source>
</evidence>
<protein>
    <submittedName>
        <fullName evidence="3">Uu.00g100110.m01.CDS01</fullName>
    </submittedName>
</protein>
<dbReference type="EMBL" id="CAUWAG010000004">
    <property type="protein sequence ID" value="CAJ2502617.1"/>
    <property type="molecule type" value="Genomic_DNA"/>
</dbReference>
<organism evidence="3 4">
    <name type="scientific">Anthostomella pinea</name>
    <dbReference type="NCBI Taxonomy" id="933095"/>
    <lineage>
        <taxon>Eukaryota</taxon>
        <taxon>Fungi</taxon>
        <taxon>Dikarya</taxon>
        <taxon>Ascomycota</taxon>
        <taxon>Pezizomycotina</taxon>
        <taxon>Sordariomycetes</taxon>
        <taxon>Xylariomycetidae</taxon>
        <taxon>Xylariales</taxon>
        <taxon>Xylariaceae</taxon>
        <taxon>Anthostomella</taxon>
    </lineage>
</organism>
<gene>
    <name evidence="3" type="ORF">KHLLAP_LOCUS3085</name>
</gene>
<dbReference type="GO" id="GO:0006357">
    <property type="term" value="P:regulation of transcription by RNA polymerase II"/>
    <property type="evidence" value="ECO:0007669"/>
    <property type="project" value="TreeGrafter"/>
</dbReference>
<dbReference type="Pfam" id="PF26177">
    <property type="entry name" value="zf_C2H2_17_1st"/>
    <property type="match status" value="1"/>
</dbReference>
<dbReference type="InterPro" id="IPR059095">
    <property type="entry name" value="Znf_C2H2_17_2nd"/>
</dbReference>
<name>A0AAI8VDX9_9PEZI</name>
<dbReference type="InterPro" id="IPR059009">
    <property type="entry name" value="Znf_C2H2_17_1st"/>
</dbReference>
<comment type="caution">
    <text evidence="3">The sequence shown here is derived from an EMBL/GenBank/DDBJ whole genome shotgun (WGS) entry which is preliminary data.</text>
</comment>
<dbReference type="InterPro" id="IPR051061">
    <property type="entry name" value="Zinc_finger_trans_reg"/>
</dbReference>
<dbReference type="Pfam" id="PF26176">
    <property type="entry name" value="zf_C2H2_17_2"/>
    <property type="match status" value="1"/>
</dbReference>
<dbReference type="Gene3D" id="3.30.160.60">
    <property type="entry name" value="Classic Zinc Finger"/>
    <property type="match status" value="1"/>
</dbReference>
<feature type="region of interest" description="Disordered" evidence="1">
    <location>
        <begin position="329"/>
        <end position="360"/>
    </location>
</feature>
<dbReference type="PANTHER" id="PTHR46179">
    <property type="entry name" value="ZINC FINGER PROTEIN"/>
    <property type="match status" value="1"/>
</dbReference>
<feature type="domain" description="C2H2-type" evidence="2">
    <location>
        <begin position="459"/>
        <end position="489"/>
    </location>
</feature>
<dbReference type="GO" id="GO:0005634">
    <property type="term" value="C:nucleus"/>
    <property type="evidence" value="ECO:0007669"/>
    <property type="project" value="TreeGrafter"/>
</dbReference>
<feature type="domain" description="C2H2-type" evidence="2">
    <location>
        <begin position="389"/>
        <end position="418"/>
    </location>
</feature>
<evidence type="ECO:0000313" key="3">
    <source>
        <dbReference type="EMBL" id="CAJ2502617.1"/>
    </source>
</evidence>